<proteinExistence type="predicted"/>
<reference evidence="1 2" key="1">
    <citation type="journal article" date="2005" name="Genome Res.">
        <title>Coping with cold: the genome of the versatile marine Antarctica bacterium Pseudoalteromonas haloplanktis TAC125.</title>
        <authorList>
            <person name="Medigue C."/>
            <person name="Krin E."/>
            <person name="Pascal G."/>
            <person name="Barbe V."/>
            <person name="Bernsel A."/>
            <person name="Bertin P."/>
            <person name="Cheung F."/>
            <person name="Cruveiller S."/>
            <person name="Damico S."/>
            <person name="Duilio A."/>
            <person name="Fang G."/>
            <person name="Feller G."/>
            <person name="Mangenot S."/>
            <person name="Marino G."/>
            <person name="Nilsson J."/>
            <person name="Parilli E."/>
            <person name="Rocha E."/>
            <person name="Rouy Z."/>
            <person name="Sekowska A."/>
            <person name="Tutino M.L."/>
            <person name="Vallenet D."/>
            <person name="von Heijne G."/>
            <person name="Danchin A."/>
        </authorList>
    </citation>
    <scope>NUCLEOTIDE SEQUENCE [LARGE SCALE GENOMIC DNA]</scope>
    <source>
        <strain evidence="2">TAC 125</strain>
    </source>
</reference>
<evidence type="ECO:0000313" key="1">
    <source>
        <dbReference type="EMBL" id="CAI89286.1"/>
    </source>
</evidence>
<dbReference type="STRING" id="326442.PSHAb0243"/>
<gene>
    <name evidence="1" type="ordered locus">PSHAb0243</name>
</gene>
<accession>Q3ID92</accession>
<dbReference type="HOGENOM" id="CLU_1060689_0_0_6"/>
<dbReference type="InterPro" id="IPR050010">
    <property type="entry name" value="ETEC_3214_dom"/>
</dbReference>
<keyword evidence="2" id="KW-1185">Reference proteome</keyword>
<dbReference type="NCBIfam" id="NF043066">
    <property type="entry name" value="ETEC_3214_dom"/>
    <property type="match status" value="1"/>
</dbReference>
<dbReference type="BioCyc" id="PHAL326442:PSHA_RS16030-MONOMER"/>
<dbReference type="Proteomes" id="UP000006843">
    <property type="component" value="Chromosome II"/>
</dbReference>
<name>Q3ID92_PSET1</name>
<protein>
    <submittedName>
        <fullName evidence="1">Orphan protein</fullName>
    </submittedName>
</protein>
<dbReference type="EMBL" id="CR954247">
    <property type="protein sequence ID" value="CAI89286.1"/>
    <property type="molecule type" value="Genomic_DNA"/>
</dbReference>
<evidence type="ECO:0000313" key="2">
    <source>
        <dbReference type="Proteomes" id="UP000006843"/>
    </source>
</evidence>
<dbReference type="AlphaFoldDB" id="Q3ID92"/>
<dbReference type="PATRIC" id="fig|326442.8.peg.3156"/>
<organism evidence="1 2">
    <name type="scientific">Pseudoalteromonas translucida (strain TAC 125)</name>
    <dbReference type="NCBI Taxonomy" id="326442"/>
    <lineage>
        <taxon>Bacteria</taxon>
        <taxon>Pseudomonadati</taxon>
        <taxon>Pseudomonadota</taxon>
        <taxon>Gammaproteobacteria</taxon>
        <taxon>Alteromonadales</taxon>
        <taxon>Pseudoalteromonadaceae</taxon>
        <taxon>Pseudoalteromonas</taxon>
    </lineage>
</organism>
<dbReference type="eggNOG" id="ENOG502ZK31">
    <property type="taxonomic scope" value="Bacteria"/>
</dbReference>
<sequence length="262" mass="30319">MPVENNSTPTEQVTEEKKTTLKKLKEYFILLMVALMGLGNWADTKALSIEAYNGFITNFTNKIEEKKISKLDIGNYLPYAQKQIGIPQVIKTSKIDERYEYRYYKEDKYLLTLINKETRIVAIVVHSLSYDKSLVDDFSPKVPFSNFKLKEHSLEQIVPDSNEFFYDSNNIKYYMQVKQLNAQGMFLNLTSGFSDYTELKGNVAEDLFKLDEVTLMSDEQTLTSPITKKLATNKATFYAISELPSEYIADSLLTKYEFNVYF</sequence>
<dbReference type="KEGG" id="pha:PSHAb0243"/>